<dbReference type="RefSeq" id="XP_019036252.1">
    <property type="nucleotide sequence ID" value="XM_019186590.1"/>
</dbReference>
<reference evidence="1 2" key="1">
    <citation type="journal article" date="2016" name="Proc. Natl. Acad. Sci. U.S.A.">
        <title>Comparative genomics of biotechnologically important yeasts.</title>
        <authorList>
            <person name="Riley R."/>
            <person name="Haridas S."/>
            <person name="Wolfe K.H."/>
            <person name="Lopes M.R."/>
            <person name="Hittinger C.T."/>
            <person name="Goeker M."/>
            <person name="Salamov A.A."/>
            <person name="Wisecaver J.H."/>
            <person name="Long T.M."/>
            <person name="Calvey C.H."/>
            <person name="Aerts A.L."/>
            <person name="Barry K.W."/>
            <person name="Choi C."/>
            <person name="Clum A."/>
            <person name="Coughlan A.Y."/>
            <person name="Deshpande S."/>
            <person name="Douglass A.P."/>
            <person name="Hanson S.J."/>
            <person name="Klenk H.-P."/>
            <person name="LaButti K.M."/>
            <person name="Lapidus A."/>
            <person name="Lindquist E.A."/>
            <person name="Lipzen A.M."/>
            <person name="Meier-Kolthoff J.P."/>
            <person name="Ohm R.A."/>
            <person name="Otillar R.P."/>
            <person name="Pangilinan J.L."/>
            <person name="Peng Y."/>
            <person name="Rokas A."/>
            <person name="Rosa C.A."/>
            <person name="Scheuner C."/>
            <person name="Sibirny A.A."/>
            <person name="Slot J.C."/>
            <person name="Stielow J.B."/>
            <person name="Sun H."/>
            <person name="Kurtzman C.P."/>
            <person name="Blackwell M."/>
            <person name="Grigoriev I.V."/>
            <person name="Jeffries T.W."/>
        </authorList>
    </citation>
    <scope>NUCLEOTIDE SEQUENCE [LARGE SCALE GENOMIC DNA]</scope>
    <source>
        <strain evidence="2">ATCC 58044 / CBS 1984 / NCYC 433 / NRRL Y-366-8</strain>
    </source>
</reference>
<keyword evidence="2" id="KW-1185">Reference proteome</keyword>
<accession>A0A1E3NVB7</accession>
<sequence length="54" mass="6260">MHPAGACAHGLIYLQQRASVFEEKSEKPSISFINKPIIWRHEQHKSCNQPFQLK</sequence>
<dbReference type="Proteomes" id="UP000094112">
    <property type="component" value="Unassembled WGS sequence"/>
</dbReference>
<gene>
    <name evidence="1" type="ORF">WICANDRAFT_97550</name>
</gene>
<evidence type="ECO:0000313" key="1">
    <source>
        <dbReference type="EMBL" id="ODQ57045.1"/>
    </source>
</evidence>
<organism evidence="1 2">
    <name type="scientific">Wickerhamomyces anomalus (strain ATCC 58044 / CBS 1984 / NCYC 433 / NRRL Y-366-8)</name>
    <name type="common">Yeast</name>
    <name type="synonym">Hansenula anomala</name>
    <dbReference type="NCBI Taxonomy" id="683960"/>
    <lineage>
        <taxon>Eukaryota</taxon>
        <taxon>Fungi</taxon>
        <taxon>Dikarya</taxon>
        <taxon>Ascomycota</taxon>
        <taxon>Saccharomycotina</taxon>
        <taxon>Saccharomycetes</taxon>
        <taxon>Phaffomycetales</taxon>
        <taxon>Wickerhamomycetaceae</taxon>
        <taxon>Wickerhamomyces</taxon>
    </lineage>
</organism>
<name>A0A1E3NVB7_WICAA</name>
<dbReference type="GeneID" id="30203836"/>
<dbReference type="EMBL" id="KV454214">
    <property type="protein sequence ID" value="ODQ57045.1"/>
    <property type="molecule type" value="Genomic_DNA"/>
</dbReference>
<protein>
    <submittedName>
        <fullName evidence="1">Uncharacterized protein</fullName>
    </submittedName>
</protein>
<proteinExistence type="predicted"/>
<evidence type="ECO:0000313" key="2">
    <source>
        <dbReference type="Proteomes" id="UP000094112"/>
    </source>
</evidence>
<dbReference type="AlphaFoldDB" id="A0A1E3NVB7"/>